<feature type="region of interest" description="Disordered" evidence="1">
    <location>
        <begin position="92"/>
        <end position="112"/>
    </location>
</feature>
<dbReference type="InterPro" id="IPR021276">
    <property type="entry name" value="DUF2855"/>
</dbReference>
<dbReference type="Pfam" id="PF11017">
    <property type="entry name" value="DUF2855"/>
    <property type="match status" value="1"/>
</dbReference>
<reference evidence="2 3" key="1">
    <citation type="journal article" date="2013" name="PLoS Genet.">
        <title>The genome and development-dependent transcriptomes of Pyronema confluens: a window into fungal evolution.</title>
        <authorList>
            <person name="Traeger S."/>
            <person name="Altegoer F."/>
            <person name="Freitag M."/>
            <person name="Gabaldon T."/>
            <person name="Kempken F."/>
            <person name="Kumar A."/>
            <person name="Marcet-Houben M."/>
            <person name="Poggeler S."/>
            <person name="Stajich J.E."/>
            <person name="Nowrousian M."/>
        </authorList>
    </citation>
    <scope>NUCLEOTIDE SEQUENCE [LARGE SCALE GENOMIC DNA]</scope>
    <source>
        <strain evidence="3">CBS 100304</strain>
        <tissue evidence="2">Vegetative mycelium</tissue>
    </source>
</reference>
<evidence type="ECO:0000256" key="1">
    <source>
        <dbReference type="SAM" id="MobiDB-lite"/>
    </source>
</evidence>
<sequence length="418" mass="46785">MSTDQQEHQQQPLQSAEMLPNLLHLVLRSLVATQYLAPNTQAGPDTSLEPNQALLKLEALTLSPITINSVLIGERKFLWDLFPTGNWAITHNSHDEHKDNGDNSDHRDTSGEEASKFGRIPIWGISTVVSSTLPGLTPGSKIYGQFPISSYSIRSWKFSDIDATVVIDTDRQRIPDLLNLSWVIANSTDVWTRDSQAIGISAYPMYFVGYMLTTEYLAEGKAKGWTAVITDAATLTSVATAHQINKQGDVKRIVGLVEKEEDKEYVKRTGLYDVVYDYNEYRRTQWGEEKHLLIDFSDERQVLAELQRLLGDRAEMTIVGGSPSLCAARPCPADQGPVQLPRGFTELDTAVLYDARVKVVGYVDFFKWFDKSFENFVVNPPSGLKIVREKGWANVKSRYERLIKGSAKANEVVLVGLE</sequence>
<dbReference type="OrthoDB" id="192702at2759"/>
<name>U4LUM6_PYROM</name>
<keyword evidence="3" id="KW-1185">Reference proteome</keyword>
<organism evidence="2 3">
    <name type="scientific">Pyronema omphalodes (strain CBS 100304)</name>
    <name type="common">Pyronema confluens</name>
    <dbReference type="NCBI Taxonomy" id="1076935"/>
    <lineage>
        <taxon>Eukaryota</taxon>
        <taxon>Fungi</taxon>
        <taxon>Dikarya</taxon>
        <taxon>Ascomycota</taxon>
        <taxon>Pezizomycotina</taxon>
        <taxon>Pezizomycetes</taxon>
        <taxon>Pezizales</taxon>
        <taxon>Pyronemataceae</taxon>
        <taxon>Pyronema</taxon>
    </lineage>
</organism>
<evidence type="ECO:0000313" key="2">
    <source>
        <dbReference type="EMBL" id="CCX31781.1"/>
    </source>
</evidence>
<evidence type="ECO:0000313" key="3">
    <source>
        <dbReference type="Proteomes" id="UP000018144"/>
    </source>
</evidence>
<accession>U4LUM6</accession>
<dbReference type="EMBL" id="HF935650">
    <property type="protein sequence ID" value="CCX31781.1"/>
    <property type="molecule type" value="Genomic_DNA"/>
</dbReference>
<dbReference type="eggNOG" id="ENOG502S6RS">
    <property type="taxonomic scope" value="Eukaryota"/>
</dbReference>
<gene>
    <name evidence="2" type="ORF">PCON_11425</name>
</gene>
<dbReference type="Proteomes" id="UP000018144">
    <property type="component" value="Unassembled WGS sequence"/>
</dbReference>
<protein>
    <submittedName>
        <fullName evidence="2">Uncharacterized protein</fullName>
    </submittedName>
</protein>
<proteinExistence type="predicted"/>
<dbReference type="AlphaFoldDB" id="U4LUM6"/>